<evidence type="ECO:0000313" key="2">
    <source>
        <dbReference type="Proteomes" id="UP000037069"/>
    </source>
</evidence>
<keyword evidence="2" id="KW-1185">Reference proteome</keyword>
<dbReference type="EMBL" id="JRES01001203">
    <property type="protein sequence ID" value="KNC24636.1"/>
    <property type="molecule type" value="Genomic_DNA"/>
</dbReference>
<dbReference type="AlphaFoldDB" id="A0A0L0BXB3"/>
<sequence length="202" mass="24063">MLLAGWQNPKEKIFLYKTKTTFIDAMHQEILVFNLHTIKFECVIIMKAKKCIDTVGYSKQIVSNLRFLSRFFMISFHHFLNYNDEFIVITFVKTSLINFREQRTTNQPSNSYMSIRRTRMCNMPHKILQMCKTFKVSLYAEKSEYLKMYINYEMGFHRSYLQLNIVPTIIGIIAPERPEYKEQRPRIVNSATPILHLSLLEQ</sequence>
<reference evidence="1 2" key="1">
    <citation type="journal article" date="2015" name="Nat. Commun.">
        <title>Lucilia cuprina genome unlocks parasitic fly biology to underpin future interventions.</title>
        <authorList>
            <person name="Anstead C.A."/>
            <person name="Korhonen P.K."/>
            <person name="Young N.D."/>
            <person name="Hall R.S."/>
            <person name="Jex A.R."/>
            <person name="Murali S.C."/>
            <person name="Hughes D.S."/>
            <person name="Lee S.F."/>
            <person name="Perry T."/>
            <person name="Stroehlein A.J."/>
            <person name="Ansell B.R."/>
            <person name="Breugelmans B."/>
            <person name="Hofmann A."/>
            <person name="Qu J."/>
            <person name="Dugan S."/>
            <person name="Lee S.L."/>
            <person name="Chao H."/>
            <person name="Dinh H."/>
            <person name="Han Y."/>
            <person name="Doddapaneni H.V."/>
            <person name="Worley K.C."/>
            <person name="Muzny D.M."/>
            <person name="Ioannidis P."/>
            <person name="Waterhouse R.M."/>
            <person name="Zdobnov E.M."/>
            <person name="James P.J."/>
            <person name="Bagnall N.H."/>
            <person name="Kotze A.C."/>
            <person name="Gibbs R.A."/>
            <person name="Richards S."/>
            <person name="Batterham P."/>
            <person name="Gasser R.B."/>
        </authorList>
    </citation>
    <scope>NUCLEOTIDE SEQUENCE [LARGE SCALE GENOMIC DNA]</scope>
    <source>
        <strain evidence="1 2">LS</strain>
        <tissue evidence="1">Full body</tissue>
    </source>
</reference>
<organism evidence="1 2">
    <name type="scientific">Lucilia cuprina</name>
    <name type="common">Green bottle fly</name>
    <name type="synonym">Australian sheep blowfly</name>
    <dbReference type="NCBI Taxonomy" id="7375"/>
    <lineage>
        <taxon>Eukaryota</taxon>
        <taxon>Metazoa</taxon>
        <taxon>Ecdysozoa</taxon>
        <taxon>Arthropoda</taxon>
        <taxon>Hexapoda</taxon>
        <taxon>Insecta</taxon>
        <taxon>Pterygota</taxon>
        <taxon>Neoptera</taxon>
        <taxon>Endopterygota</taxon>
        <taxon>Diptera</taxon>
        <taxon>Brachycera</taxon>
        <taxon>Muscomorpha</taxon>
        <taxon>Oestroidea</taxon>
        <taxon>Calliphoridae</taxon>
        <taxon>Luciliinae</taxon>
        <taxon>Lucilia</taxon>
    </lineage>
</organism>
<name>A0A0L0BXB3_LUCCU</name>
<gene>
    <name evidence="1" type="ORF">FF38_01179</name>
</gene>
<protein>
    <submittedName>
        <fullName evidence="1">Uncharacterized protein</fullName>
    </submittedName>
</protein>
<comment type="caution">
    <text evidence="1">The sequence shown here is derived from an EMBL/GenBank/DDBJ whole genome shotgun (WGS) entry which is preliminary data.</text>
</comment>
<proteinExistence type="predicted"/>
<evidence type="ECO:0000313" key="1">
    <source>
        <dbReference type="EMBL" id="KNC24636.1"/>
    </source>
</evidence>
<dbReference type="Proteomes" id="UP000037069">
    <property type="component" value="Unassembled WGS sequence"/>
</dbReference>
<accession>A0A0L0BXB3</accession>